<dbReference type="InterPro" id="IPR050362">
    <property type="entry name" value="Cation-dep_OMT"/>
</dbReference>
<sequence length="215" mass="24709">MLVNERLIEYINTLDSENSEILNTIEKEALRDNVPIVRKDMQAFLKFVLALKKPEKILEAGTAIGFSSILMGENSKKDCHITTIENYQKRINIAKENIKRAGMTEKITLLEGDALEVMEKLDDKYDMIFLDASKGQYINLLPQVMRLLKNDGIVISDNMFQDGDLIESRFAVRRRDRTIHKRIRDYIYEITHNESLKTVLLPVGDGVAFTTRVSN</sequence>
<dbReference type="InterPro" id="IPR029063">
    <property type="entry name" value="SAM-dependent_MTases_sf"/>
</dbReference>
<comment type="subunit">
    <text evidence="4">Homodimer.</text>
</comment>
<comment type="catalytic activity">
    <reaction evidence="4">
        <text>5-hydroxyuridine(34) in tRNA + S-adenosyl-L-methionine = 5-methoxyuridine(34) in tRNA + S-adenosyl-L-homocysteine + H(+)</text>
        <dbReference type="Rhea" id="RHEA:60524"/>
        <dbReference type="Rhea" id="RHEA-COMP:13381"/>
        <dbReference type="Rhea" id="RHEA-COMP:15591"/>
        <dbReference type="ChEBI" id="CHEBI:15378"/>
        <dbReference type="ChEBI" id="CHEBI:57856"/>
        <dbReference type="ChEBI" id="CHEBI:59789"/>
        <dbReference type="ChEBI" id="CHEBI:136877"/>
        <dbReference type="ChEBI" id="CHEBI:143860"/>
    </reaction>
</comment>
<dbReference type="InterPro" id="IPR002935">
    <property type="entry name" value="SAM_O-MeTrfase"/>
</dbReference>
<keyword evidence="4" id="KW-0479">Metal-binding</keyword>
<feature type="binding site" evidence="4">
    <location>
        <position position="131"/>
    </location>
    <ligand>
        <name>S-adenosyl-L-methionine</name>
        <dbReference type="ChEBI" id="CHEBI:59789"/>
    </ligand>
</feature>
<dbReference type="OrthoDB" id="9799672at2"/>
<evidence type="ECO:0000256" key="2">
    <source>
        <dbReference type="ARBA" id="ARBA00022679"/>
    </source>
</evidence>
<feature type="binding site" evidence="4">
    <location>
        <position position="85"/>
    </location>
    <ligand>
        <name>S-adenosyl-L-methionine</name>
        <dbReference type="ChEBI" id="CHEBI:59789"/>
    </ligand>
</feature>
<dbReference type="EC" id="2.1.1.-" evidence="4"/>
<keyword evidence="3 4" id="KW-0949">S-adenosyl-L-methionine</keyword>
<feature type="binding site" evidence="4">
    <location>
        <begin position="113"/>
        <end position="114"/>
    </location>
    <ligand>
        <name>S-adenosyl-L-methionine</name>
        <dbReference type="ChEBI" id="CHEBI:59789"/>
    </ligand>
</feature>
<dbReference type="Proteomes" id="UP000198838">
    <property type="component" value="Unassembled WGS sequence"/>
</dbReference>
<name>A0A1I0ZK95_9FIRM</name>
<dbReference type="GO" id="GO:0000287">
    <property type="term" value="F:magnesium ion binding"/>
    <property type="evidence" value="ECO:0007669"/>
    <property type="project" value="UniProtKB-UniRule"/>
</dbReference>
<organism evidence="5 6">
    <name type="scientific">Acetitomaculum ruminis DSM 5522</name>
    <dbReference type="NCBI Taxonomy" id="1120918"/>
    <lineage>
        <taxon>Bacteria</taxon>
        <taxon>Bacillati</taxon>
        <taxon>Bacillota</taxon>
        <taxon>Clostridia</taxon>
        <taxon>Lachnospirales</taxon>
        <taxon>Lachnospiraceae</taxon>
        <taxon>Acetitomaculum</taxon>
    </lineage>
</organism>
<feature type="binding site" evidence="4">
    <location>
        <position position="131"/>
    </location>
    <ligand>
        <name>Mg(2+)</name>
        <dbReference type="ChEBI" id="CHEBI:18420"/>
    </ligand>
</feature>
<evidence type="ECO:0000256" key="3">
    <source>
        <dbReference type="ARBA" id="ARBA00022691"/>
    </source>
</evidence>
<dbReference type="Pfam" id="PF01596">
    <property type="entry name" value="Methyltransf_3"/>
    <property type="match status" value="1"/>
</dbReference>
<dbReference type="EMBL" id="FOJY01000015">
    <property type="protein sequence ID" value="SFB24828.1"/>
    <property type="molecule type" value="Genomic_DNA"/>
</dbReference>
<dbReference type="AlphaFoldDB" id="A0A1I0ZK95"/>
<evidence type="ECO:0000313" key="6">
    <source>
        <dbReference type="Proteomes" id="UP000198838"/>
    </source>
</evidence>
<dbReference type="STRING" id="1120918.SAMN05216249_11523"/>
<comment type="similarity">
    <text evidence="4">Belongs to the class I-like SAM-binding methyltransferase superfamily. Cation-dependent O-methyltransferase family.</text>
</comment>
<keyword evidence="6" id="KW-1185">Reference proteome</keyword>
<dbReference type="PANTHER" id="PTHR10509:SF14">
    <property type="entry name" value="CAFFEOYL-COA O-METHYLTRANSFERASE 3-RELATED"/>
    <property type="match status" value="1"/>
</dbReference>
<feature type="binding site" evidence="4">
    <location>
        <position position="37"/>
    </location>
    <ligand>
        <name>S-adenosyl-L-methionine</name>
        <dbReference type="ChEBI" id="CHEBI:59789"/>
    </ligand>
</feature>
<dbReference type="GO" id="GO:0030488">
    <property type="term" value="P:tRNA methylation"/>
    <property type="evidence" value="ECO:0007669"/>
    <property type="project" value="UniProtKB-UniRule"/>
</dbReference>
<dbReference type="RefSeq" id="WP_092873307.1">
    <property type="nucleotide sequence ID" value="NZ_FOJY01000015.1"/>
</dbReference>
<dbReference type="HAMAP" id="MF_02217">
    <property type="entry name" value="TrmR_methyltr"/>
    <property type="match status" value="1"/>
</dbReference>
<proteinExistence type="inferred from homology"/>
<keyword evidence="4" id="KW-0460">Magnesium</keyword>
<dbReference type="GO" id="GO:0008757">
    <property type="term" value="F:S-adenosylmethionine-dependent methyltransferase activity"/>
    <property type="evidence" value="ECO:0007669"/>
    <property type="project" value="TreeGrafter"/>
</dbReference>
<evidence type="ECO:0000256" key="4">
    <source>
        <dbReference type="HAMAP-Rule" id="MF_02217"/>
    </source>
</evidence>
<reference evidence="5 6" key="1">
    <citation type="submission" date="2016-10" db="EMBL/GenBank/DDBJ databases">
        <authorList>
            <person name="de Groot N.N."/>
        </authorList>
    </citation>
    <scope>NUCLEOTIDE SEQUENCE [LARGE SCALE GENOMIC DNA]</scope>
    <source>
        <strain evidence="5 6">DSM 5522</strain>
    </source>
</reference>
<keyword evidence="2 4" id="KW-0808">Transferase</keyword>
<comment type="function">
    <text evidence="4">Catalyzes the methylation of 5-hydroxyuridine (ho5U) to form 5-methoxyuridine (mo5U) at position 34 in tRNAs.</text>
</comment>
<dbReference type="GO" id="GO:0016300">
    <property type="term" value="F:tRNA (uridine) methyltransferase activity"/>
    <property type="evidence" value="ECO:0007669"/>
    <property type="project" value="UniProtKB-UniRule"/>
</dbReference>
<feature type="binding site" evidence="4">
    <location>
        <position position="67"/>
    </location>
    <ligand>
        <name>S-adenosyl-L-methionine</name>
        <dbReference type="ChEBI" id="CHEBI:59789"/>
    </ligand>
</feature>
<feature type="binding site" evidence="4">
    <location>
        <position position="158"/>
    </location>
    <ligand>
        <name>Mg(2+)</name>
        <dbReference type="ChEBI" id="CHEBI:18420"/>
    </ligand>
</feature>
<dbReference type="InterPro" id="IPR043675">
    <property type="entry name" value="TrmR_methyltr"/>
</dbReference>
<protein>
    <recommendedName>
        <fullName evidence="4">tRNA 5-hydroxyuridine methyltransferase</fullName>
        <ecNumber evidence="4">2.1.1.-</ecNumber>
    </recommendedName>
    <alternativeName>
        <fullName evidence="4">ho5U methyltransferase</fullName>
    </alternativeName>
</protein>
<dbReference type="PROSITE" id="PS51682">
    <property type="entry name" value="SAM_OMT_I"/>
    <property type="match status" value="1"/>
</dbReference>
<keyword evidence="1 4" id="KW-0489">Methyltransferase</keyword>
<accession>A0A1I0ZK95</accession>
<keyword evidence="4" id="KW-0819">tRNA processing</keyword>
<dbReference type="SUPFAM" id="SSF53335">
    <property type="entry name" value="S-adenosyl-L-methionine-dependent methyltransferases"/>
    <property type="match status" value="1"/>
</dbReference>
<dbReference type="PANTHER" id="PTHR10509">
    <property type="entry name" value="O-METHYLTRANSFERASE-RELATED"/>
    <property type="match status" value="1"/>
</dbReference>
<gene>
    <name evidence="4" type="primary">trmR</name>
    <name evidence="5" type="ORF">SAMN05216249_11523</name>
</gene>
<dbReference type="CDD" id="cd02440">
    <property type="entry name" value="AdoMet_MTases"/>
    <property type="match status" value="1"/>
</dbReference>
<dbReference type="GO" id="GO:0008171">
    <property type="term" value="F:O-methyltransferase activity"/>
    <property type="evidence" value="ECO:0007669"/>
    <property type="project" value="InterPro"/>
</dbReference>
<feature type="binding site" evidence="4">
    <location>
        <position position="157"/>
    </location>
    <ligand>
        <name>Mg(2+)</name>
        <dbReference type="ChEBI" id="CHEBI:18420"/>
    </ligand>
</feature>
<evidence type="ECO:0000313" key="5">
    <source>
        <dbReference type="EMBL" id="SFB24828.1"/>
    </source>
</evidence>
<evidence type="ECO:0000256" key="1">
    <source>
        <dbReference type="ARBA" id="ARBA00022603"/>
    </source>
</evidence>
<dbReference type="Gene3D" id="3.40.50.150">
    <property type="entry name" value="Vaccinia Virus protein VP39"/>
    <property type="match status" value="1"/>
</dbReference>